<dbReference type="PANTHER" id="PTHR47114">
    <property type="match status" value="1"/>
</dbReference>
<keyword evidence="4" id="KW-1035">Host cytoplasm</keyword>
<sequence>MGTGSWATGTQRASKGEHHHDASSTPLPGPPARRPQRHAQTGGWPRMTSTGPCGSPSTVPPVDTYSIAEPPALRDLSGLLTVQEPDDCDEWEMAQVETALRIIADTDIGAALLRAVRACDVPANDTPAFVFEIPEDVRSGVSDRDETTDADGNHIIRFEPQPFIHAATDPADGARPEQQDAEWQRQQAIDLFDDLAAYYATRIGQRRTAPELGYGEYSTLTFRDQLGDPVPQWQRDMAAYVSAAAGPDERRDLAWALVNMWSYAGDPTQPLRLISLGLREMPPLHNLASLQWLILAGNRLGEFPAPDMLPATLTMLDVAGNPIETPVRGYGPHLRQVTADAAMCARLGLRARLPAEIELVETSAEYANNLHVATRVLLEFPEMMANVIPVEEMELQGYTSEIMAPVYPPGLLDSAARKWLAAAPATDSASELPPASEAWRKAQDVDANAVAALSALLNRLHDVWLKQPDRAFRNRIVALLTKMRQPGKEKFLDECLSIARYGSGSCQDQILHTMNSLHIASLNCDIEEGVYDDKPFALLDQGEDMLNMDTLIQHFAELRPELQARAALRNIEFDEVEQWLDLLTRLRGRTYLPAMQFKMHFEHMSVVEPSDAERASEKIAAGRNARFFDFLATWTPLQTVIRRVSPELIQRAEKWRDFIYNDRGRVFALLNRMMNAERVFAARRESGMAVFPVRPRMFWTPYEKQVQEYLAQRGLRRDMPDVLTPACSAVSKDIEVIIGKAVVREFIGLHRLRLHRDIEWEGTPFWFNRIRYKLE</sequence>
<dbReference type="EMBL" id="NEVJ01000001">
    <property type="protein sequence ID" value="OZI25930.1"/>
    <property type="molecule type" value="Genomic_DNA"/>
</dbReference>
<reference evidence="7" key="1">
    <citation type="submission" date="2017-05" db="EMBL/GenBank/DDBJ databases">
        <title>Complete and WGS of Bordetella genogroups.</title>
        <authorList>
            <person name="Spilker T."/>
            <person name="Lipuma J."/>
        </authorList>
    </citation>
    <scope>NUCLEOTIDE SEQUENCE</scope>
    <source>
        <strain evidence="7">AU21707</strain>
    </source>
</reference>
<dbReference type="Pfam" id="PF14496">
    <property type="entry name" value="NEL"/>
    <property type="match status" value="1"/>
</dbReference>
<keyword evidence="4" id="KW-0964">Secreted</keyword>
<accession>A0A261RMV3</accession>
<name>A0A261RMV3_9BORD</name>
<protein>
    <recommendedName>
        <fullName evidence="6">NEL domain-containing protein</fullName>
    </recommendedName>
</protein>
<evidence type="ECO:0000313" key="7">
    <source>
        <dbReference type="EMBL" id="OZI25930.1"/>
    </source>
</evidence>
<feature type="compositionally biased region" description="Polar residues" evidence="5">
    <location>
        <begin position="47"/>
        <end position="57"/>
    </location>
</feature>
<comment type="PTM">
    <text evidence="4">Ubiquitinated in the presence of host E1 ubiquitin-activating enzyme, E2 ubiquitin-conjugating enzyme and ubiquitin.</text>
</comment>
<evidence type="ECO:0000256" key="2">
    <source>
        <dbReference type="ARBA" id="ARBA00022737"/>
    </source>
</evidence>
<keyword evidence="8" id="KW-1185">Reference proteome</keyword>
<dbReference type="PROSITE" id="PS52053">
    <property type="entry name" value="NEL"/>
    <property type="match status" value="1"/>
</dbReference>
<comment type="caution">
    <text evidence="7">The sequence shown here is derived from an EMBL/GenBank/DDBJ whole genome shotgun (WGS) entry which is preliminary data.</text>
</comment>
<keyword evidence="4" id="KW-0808">Transferase</keyword>
<dbReference type="GO" id="GO:0004842">
    <property type="term" value="F:ubiquitin-protein transferase activity"/>
    <property type="evidence" value="ECO:0007669"/>
    <property type="project" value="UniProtKB-UniRule"/>
</dbReference>
<dbReference type="PANTHER" id="PTHR47114:SF2">
    <property type="entry name" value="OLIGODENDROCYTE-MYELIN GLYCOPROTEIN"/>
    <property type="match status" value="1"/>
</dbReference>
<keyword evidence="1" id="KW-0433">Leucine-rich repeat</keyword>
<dbReference type="GO" id="GO:0005576">
    <property type="term" value="C:extracellular region"/>
    <property type="evidence" value="ECO:0007669"/>
    <property type="project" value="UniProtKB-UniRule"/>
</dbReference>
<feature type="region of interest" description="Disordered" evidence="5">
    <location>
        <begin position="1"/>
        <end position="66"/>
    </location>
</feature>
<keyword evidence="3 4" id="KW-0833">Ubl conjugation pathway</keyword>
<evidence type="ECO:0000256" key="3">
    <source>
        <dbReference type="ARBA" id="ARBA00022786"/>
    </source>
</evidence>
<evidence type="ECO:0000256" key="1">
    <source>
        <dbReference type="ARBA" id="ARBA00022614"/>
    </source>
</evidence>
<dbReference type="AlphaFoldDB" id="A0A261RMV3"/>
<dbReference type="GO" id="GO:0016567">
    <property type="term" value="P:protein ubiquitination"/>
    <property type="evidence" value="ECO:0007669"/>
    <property type="project" value="InterPro"/>
</dbReference>
<comment type="similarity">
    <text evidence="4">Belongs to the LRR-containing bacterial E3 ligase family.</text>
</comment>
<feature type="compositionally biased region" description="Polar residues" evidence="5">
    <location>
        <begin position="1"/>
        <end position="13"/>
    </location>
</feature>
<evidence type="ECO:0000256" key="5">
    <source>
        <dbReference type="SAM" id="MobiDB-lite"/>
    </source>
</evidence>
<dbReference type="InterPro" id="IPR051071">
    <property type="entry name" value="LRR-bact_E3_ubiq_ligases"/>
</dbReference>
<evidence type="ECO:0000259" key="6">
    <source>
        <dbReference type="PROSITE" id="PS52053"/>
    </source>
</evidence>
<proteinExistence type="inferred from homology"/>
<keyword evidence="2" id="KW-0677">Repeat</keyword>
<keyword evidence="4" id="KW-0832">Ubl conjugation</keyword>
<feature type="domain" description="NEL" evidence="6">
    <location>
        <begin position="411"/>
        <end position="722"/>
    </location>
</feature>
<dbReference type="InterPro" id="IPR029487">
    <property type="entry name" value="NEL_dom"/>
</dbReference>
<dbReference type="Proteomes" id="UP000216857">
    <property type="component" value="Unassembled WGS sequence"/>
</dbReference>
<dbReference type="Gene3D" id="1.20.58.360">
    <property type="entry name" value="Shigella T3SS effector IpaH defines"/>
    <property type="match status" value="1"/>
</dbReference>
<evidence type="ECO:0000313" key="8">
    <source>
        <dbReference type="Proteomes" id="UP000216857"/>
    </source>
</evidence>
<feature type="active site" description="Glycyl thioester intermediate" evidence="4">
    <location>
        <position position="506"/>
    </location>
</feature>
<dbReference type="SUPFAM" id="SSF52058">
    <property type="entry name" value="L domain-like"/>
    <property type="match status" value="1"/>
</dbReference>
<dbReference type="OrthoDB" id="8623035at2"/>
<gene>
    <name evidence="7" type="ORF">CAL26_00800</name>
</gene>
<evidence type="ECO:0000256" key="4">
    <source>
        <dbReference type="PROSITE-ProRule" id="PRU01398"/>
    </source>
</evidence>
<organism evidence="7 8">
    <name type="scientific">Bordetella genomosp. 9</name>
    <dbReference type="NCBI Taxonomy" id="1416803"/>
    <lineage>
        <taxon>Bacteria</taxon>
        <taxon>Pseudomonadati</taxon>
        <taxon>Pseudomonadota</taxon>
        <taxon>Betaproteobacteria</taxon>
        <taxon>Burkholderiales</taxon>
        <taxon>Alcaligenaceae</taxon>
        <taxon>Bordetella</taxon>
    </lineage>
</organism>